<reference evidence="7 8" key="1">
    <citation type="submission" date="2023-07" db="EMBL/GenBank/DDBJ databases">
        <title>Sequencing the genomes of 1000 actinobacteria strains.</title>
        <authorList>
            <person name="Klenk H.-P."/>
        </authorList>
    </citation>
    <scope>NUCLEOTIDE SEQUENCE [LARGE SCALE GENOMIC DNA]</scope>
    <source>
        <strain evidence="7 8">DSM 44710</strain>
    </source>
</reference>
<protein>
    <recommendedName>
        <fullName evidence="2">histidine kinase</fullName>
        <ecNumber evidence="2">2.7.13.3</ecNumber>
    </recommendedName>
</protein>
<evidence type="ECO:0000256" key="3">
    <source>
        <dbReference type="ARBA" id="ARBA00022679"/>
    </source>
</evidence>
<evidence type="ECO:0000313" key="7">
    <source>
        <dbReference type="EMBL" id="MDP9793915.1"/>
    </source>
</evidence>
<dbReference type="RefSeq" id="WP_306829009.1">
    <property type="nucleotide sequence ID" value="NZ_JAUSRA010000001.1"/>
</dbReference>
<evidence type="ECO:0000313" key="8">
    <source>
        <dbReference type="Proteomes" id="UP001240984"/>
    </source>
</evidence>
<dbReference type="EC" id="2.7.13.3" evidence="2"/>
<dbReference type="Gene3D" id="3.30.565.10">
    <property type="entry name" value="Histidine kinase-like ATPase, C-terminal domain"/>
    <property type="match status" value="1"/>
</dbReference>
<dbReference type="EMBL" id="JAUSRA010000001">
    <property type="protein sequence ID" value="MDP9793915.1"/>
    <property type="molecule type" value="Genomic_DNA"/>
</dbReference>
<comment type="caution">
    <text evidence="7">The sequence shown here is derived from an EMBL/GenBank/DDBJ whole genome shotgun (WGS) entry which is preliminary data.</text>
</comment>
<evidence type="ECO:0000256" key="5">
    <source>
        <dbReference type="ARBA" id="ARBA00023012"/>
    </source>
</evidence>
<dbReference type="InterPro" id="IPR004358">
    <property type="entry name" value="Sig_transdc_His_kin-like_C"/>
</dbReference>
<proteinExistence type="predicted"/>
<keyword evidence="5" id="KW-0902">Two-component regulatory system</keyword>
<sequence>MSVRASVRFRVWRTGLGLAIVRRIVESHGGQPAVFSTVGVGSTFVLWLPAAGRADDTPPPAANPMLR</sequence>
<evidence type="ECO:0000256" key="4">
    <source>
        <dbReference type="ARBA" id="ARBA00022777"/>
    </source>
</evidence>
<dbReference type="Pfam" id="PF02518">
    <property type="entry name" value="HATPase_c"/>
    <property type="match status" value="1"/>
</dbReference>
<dbReference type="SUPFAM" id="SSF55874">
    <property type="entry name" value="ATPase domain of HSP90 chaperone/DNA topoisomerase II/histidine kinase"/>
    <property type="match status" value="1"/>
</dbReference>
<keyword evidence="4 7" id="KW-0418">Kinase</keyword>
<keyword evidence="3" id="KW-0808">Transferase</keyword>
<organism evidence="7 8">
    <name type="scientific">Catenuloplanes nepalensis</name>
    <dbReference type="NCBI Taxonomy" id="587533"/>
    <lineage>
        <taxon>Bacteria</taxon>
        <taxon>Bacillati</taxon>
        <taxon>Actinomycetota</taxon>
        <taxon>Actinomycetes</taxon>
        <taxon>Micromonosporales</taxon>
        <taxon>Micromonosporaceae</taxon>
        <taxon>Catenuloplanes</taxon>
    </lineage>
</organism>
<keyword evidence="8" id="KW-1185">Reference proteome</keyword>
<accession>A0ABT9MR62</accession>
<dbReference type="GO" id="GO:0016301">
    <property type="term" value="F:kinase activity"/>
    <property type="evidence" value="ECO:0007669"/>
    <property type="project" value="UniProtKB-KW"/>
</dbReference>
<comment type="catalytic activity">
    <reaction evidence="1">
        <text>ATP + protein L-histidine = ADP + protein N-phospho-L-histidine.</text>
        <dbReference type="EC" id="2.7.13.3"/>
    </reaction>
</comment>
<dbReference type="InterPro" id="IPR036890">
    <property type="entry name" value="HATPase_C_sf"/>
</dbReference>
<dbReference type="PANTHER" id="PTHR43047:SF72">
    <property type="entry name" value="OSMOSENSING HISTIDINE PROTEIN KINASE SLN1"/>
    <property type="match status" value="1"/>
</dbReference>
<evidence type="ECO:0000256" key="2">
    <source>
        <dbReference type="ARBA" id="ARBA00012438"/>
    </source>
</evidence>
<dbReference type="Proteomes" id="UP001240984">
    <property type="component" value="Unassembled WGS sequence"/>
</dbReference>
<dbReference type="InterPro" id="IPR003594">
    <property type="entry name" value="HATPase_dom"/>
</dbReference>
<dbReference type="PRINTS" id="PR00344">
    <property type="entry name" value="BCTRLSENSOR"/>
</dbReference>
<dbReference type="PANTHER" id="PTHR43047">
    <property type="entry name" value="TWO-COMPONENT HISTIDINE PROTEIN KINASE"/>
    <property type="match status" value="1"/>
</dbReference>
<feature type="domain" description="Histidine kinase/HSP90-like ATPase" evidence="6">
    <location>
        <begin position="13"/>
        <end position="50"/>
    </location>
</feature>
<evidence type="ECO:0000256" key="1">
    <source>
        <dbReference type="ARBA" id="ARBA00000085"/>
    </source>
</evidence>
<name>A0ABT9MR62_9ACTN</name>
<gene>
    <name evidence="7" type="ORF">J2S43_002427</name>
</gene>
<evidence type="ECO:0000259" key="6">
    <source>
        <dbReference type="Pfam" id="PF02518"/>
    </source>
</evidence>